<proteinExistence type="inferred from homology"/>
<organism evidence="8 9">
    <name type="scientific">Knufia fluminis</name>
    <dbReference type="NCBI Taxonomy" id="191047"/>
    <lineage>
        <taxon>Eukaryota</taxon>
        <taxon>Fungi</taxon>
        <taxon>Dikarya</taxon>
        <taxon>Ascomycota</taxon>
        <taxon>Pezizomycotina</taxon>
        <taxon>Eurotiomycetes</taxon>
        <taxon>Chaetothyriomycetidae</taxon>
        <taxon>Chaetothyriales</taxon>
        <taxon>Trichomeriaceae</taxon>
        <taxon>Knufia</taxon>
    </lineage>
</organism>
<accession>A0AAN8EJD9</accession>
<dbReference type="Pfam" id="PF09446">
    <property type="entry name" value="VMA21"/>
    <property type="match status" value="1"/>
</dbReference>
<sequence length="119" mass="12782">MSTIQQRRPHQAPIASTNEKTLQSNTGSSDTTPVVEASVIKTLLAFTAAMVVVPIGSYFVTVNTIFRGNSTFAGGFAAFMANVVLVGYVIVAWKEDQEDQKESGAVGTGVRMPEQKKEK</sequence>
<evidence type="ECO:0000313" key="8">
    <source>
        <dbReference type="EMBL" id="KAK5950895.1"/>
    </source>
</evidence>
<keyword evidence="4 6" id="KW-0472">Membrane</keyword>
<dbReference type="GO" id="GO:0070072">
    <property type="term" value="P:vacuolar proton-transporting V-type ATPase complex assembly"/>
    <property type="evidence" value="ECO:0007669"/>
    <property type="project" value="UniProtKB-UniRule"/>
</dbReference>
<evidence type="ECO:0000256" key="6">
    <source>
        <dbReference type="HAMAP-Rule" id="MF_03058"/>
    </source>
</evidence>
<reference evidence="8 9" key="1">
    <citation type="submission" date="2022-12" db="EMBL/GenBank/DDBJ databases">
        <title>Genomic features and morphological characterization of a novel Knufia sp. strain isolated from spacecraft assembly facility.</title>
        <authorList>
            <person name="Teixeira M."/>
            <person name="Chander A.M."/>
            <person name="Stajich J.E."/>
            <person name="Venkateswaran K."/>
        </authorList>
    </citation>
    <scope>NUCLEOTIDE SEQUENCE [LARGE SCALE GENOMIC DNA]</scope>
    <source>
        <strain evidence="8 9">FJI-L2-BK-P2</strain>
    </source>
</reference>
<comment type="function">
    <text evidence="6">Required for the assembly of the V0 complex of the vacuolar ATPase (V-ATPase) in the endoplasmic reticulum.</text>
</comment>
<feature type="region of interest" description="Disordered" evidence="7">
    <location>
        <begin position="97"/>
        <end position="119"/>
    </location>
</feature>
<evidence type="ECO:0000256" key="5">
    <source>
        <dbReference type="ARBA" id="ARBA00023329"/>
    </source>
</evidence>
<evidence type="ECO:0000256" key="2">
    <source>
        <dbReference type="ARBA" id="ARBA00022824"/>
    </source>
</evidence>
<evidence type="ECO:0000256" key="4">
    <source>
        <dbReference type="ARBA" id="ARBA00023136"/>
    </source>
</evidence>
<protein>
    <submittedName>
        <fullName evidence="8">Vacuolar ATPase assembly integral membrane protein vma21</fullName>
    </submittedName>
</protein>
<feature type="transmembrane region" description="Helical" evidence="6">
    <location>
        <begin position="43"/>
        <end position="66"/>
    </location>
</feature>
<keyword evidence="3 6" id="KW-1133">Transmembrane helix</keyword>
<keyword evidence="2 6" id="KW-0256">Endoplasmic reticulum</keyword>
<feature type="region of interest" description="Disordered" evidence="7">
    <location>
        <begin position="1"/>
        <end position="32"/>
    </location>
</feature>
<comment type="similarity">
    <text evidence="6">Belongs to the VMA21 family.</text>
</comment>
<feature type="compositionally biased region" description="Polar residues" evidence="7">
    <location>
        <begin position="14"/>
        <end position="32"/>
    </location>
</feature>
<evidence type="ECO:0000256" key="1">
    <source>
        <dbReference type="ARBA" id="ARBA00022692"/>
    </source>
</evidence>
<comment type="subcellular location">
    <subcellularLocation>
        <location evidence="6">Endoplasmic reticulum membrane</location>
        <topology evidence="6">Multi-pass membrane protein</topology>
    </subcellularLocation>
    <subcellularLocation>
        <location evidence="6">Endoplasmic reticulum-Golgi intermediate compartment membrane</location>
        <topology evidence="6">Multi-pass membrane protein</topology>
    </subcellularLocation>
    <subcellularLocation>
        <location evidence="6">Cytoplasmic vesicle</location>
        <location evidence="6">COPII-coated vesicle membrane</location>
        <topology evidence="6">Multi-pass membrane protein</topology>
    </subcellularLocation>
</comment>
<dbReference type="PANTHER" id="PTHR31792">
    <property type="entry name" value="VACUOLAR ATPASE ASSEMBLY INTEGRAL MEMBRANE PROTEIN VMA21"/>
    <property type="match status" value="1"/>
</dbReference>
<dbReference type="InterPro" id="IPR019013">
    <property type="entry name" value="Vma21"/>
</dbReference>
<comment type="caution">
    <text evidence="6">Lacks conserved residue(s) required for the propagation of feature annotation.</text>
</comment>
<feature type="transmembrane region" description="Helical" evidence="6">
    <location>
        <begin position="72"/>
        <end position="93"/>
    </location>
</feature>
<dbReference type="EMBL" id="JAKLMC020000023">
    <property type="protein sequence ID" value="KAK5950895.1"/>
    <property type="molecule type" value="Genomic_DNA"/>
</dbReference>
<dbReference type="GO" id="GO:0033116">
    <property type="term" value="C:endoplasmic reticulum-Golgi intermediate compartment membrane"/>
    <property type="evidence" value="ECO:0007669"/>
    <property type="project" value="UniProtKB-SubCell"/>
</dbReference>
<dbReference type="GO" id="GO:0005789">
    <property type="term" value="C:endoplasmic reticulum membrane"/>
    <property type="evidence" value="ECO:0007669"/>
    <property type="project" value="UniProtKB-SubCell"/>
</dbReference>
<dbReference type="Proteomes" id="UP001316803">
    <property type="component" value="Unassembled WGS sequence"/>
</dbReference>
<gene>
    <name evidence="8" type="primary">VMA21</name>
    <name evidence="8" type="ORF">OHC33_007966</name>
</gene>
<evidence type="ECO:0000256" key="7">
    <source>
        <dbReference type="SAM" id="MobiDB-lite"/>
    </source>
</evidence>
<comment type="caution">
    <text evidence="8">The sequence shown here is derived from an EMBL/GenBank/DDBJ whole genome shotgun (WGS) entry which is preliminary data.</text>
</comment>
<name>A0AAN8EJD9_9EURO</name>
<dbReference type="HAMAP" id="MF_03058">
    <property type="entry name" value="VMA21"/>
    <property type="match status" value="1"/>
</dbReference>
<keyword evidence="1 6" id="KW-0812">Transmembrane</keyword>
<keyword evidence="5 6" id="KW-0968">Cytoplasmic vesicle</keyword>
<evidence type="ECO:0000313" key="9">
    <source>
        <dbReference type="Proteomes" id="UP001316803"/>
    </source>
</evidence>
<evidence type="ECO:0000256" key="3">
    <source>
        <dbReference type="ARBA" id="ARBA00022989"/>
    </source>
</evidence>
<dbReference type="PANTHER" id="PTHR31792:SF3">
    <property type="entry name" value="VACUOLAR ATPASE ASSEMBLY INTEGRAL MEMBRANE PROTEIN VMA21"/>
    <property type="match status" value="1"/>
</dbReference>
<keyword evidence="9" id="KW-1185">Reference proteome</keyword>
<dbReference type="GO" id="GO:0012507">
    <property type="term" value="C:ER to Golgi transport vesicle membrane"/>
    <property type="evidence" value="ECO:0007669"/>
    <property type="project" value="UniProtKB-SubCell"/>
</dbReference>
<dbReference type="AlphaFoldDB" id="A0AAN8EJD9"/>